<comment type="subcellular location">
    <subcellularLocation>
        <location evidence="7">Cell inner membrane</location>
        <topology evidence="7">Multi-pass membrane protein</topology>
    </subcellularLocation>
    <subcellularLocation>
        <location evidence="1">Cell membrane</location>
        <topology evidence="1">Multi-pass membrane protein</topology>
    </subcellularLocation>
</comment>
<reference evidence="9 10" key="1">
    <citation type="journal article" date="2010" name="J. Bacteriol.">
        <title>Genome sequences of Pelagibaca bermudensis HTCC2601T and Maritimibacter alkaliphilus HTCC2654T, the type strains of two marine Roseobacter genera.</title>
        <authorList>
            <person name="Thrash J.C."/>
            <person name="Cho J.C."/>
            <person name="Ferriera S."/>
            <person name="Johnson J."/>
            <person name="Vergin K.L."/>
            <person name="Giovannoni S.J."/>
        </authorList>
    </citation>
    <scope>NUCLEOTIDE SEQUENCE [LARGE SCALE GENOMIC DNA]</scope>
    <source>
        <strain evidence="9 10">HTCC2654</strain>
    </source>
</reference>
<evidence type="ECO:0000256" key="1">
    <source>
        <dbReference type="ARBA" id="ARBA00004651"/>
    </source>
</evidence>
<dbReference type="InterPro" id="IPR055348">
    <property type="entry name" value="DctQ"/>
</dbReference>
<protein>
    <recommendedName>
        <fullName evidence="7">TRAP transporter small permease protein</fullName>
    </recommendedName>
</protein>
<keyword evidence="6 7" id="KW-0472">Membrane</keyword>
<keyword evidence="3" id="KW-1003">Cell membrane</keyword>
<gene>
    <name evidence="9" type="ORF">RB2654_09164</name>
</gene>
<proteinExistence type="inferred from homology"/>
<evidence type="ECO:0000256" key="5">
    <source>
        <dbReference type="ARBA" id="ARBA00022989"/>
    </source>
</evidence>
<dbReference type="Pfam" id="PF04290">
    <property type="entry name" value="DctQ"/>
    <property type="match status" value="1"/>
</dbReference>
<feature type="transmembrane region" description="Helical" evidence="7">
    <location>
        <begin position="12"/>
        <end position="33"/>
    </location>
</feature>
<evidence type="ECO:0000313" key="9">
    <source>
        <dbReference type="EMBL" id="EAQ13227.1"/>
    </source>
</evidence>
<comment type="caution">
    <text evidence="9">The sequence shown here is derived from an EMBL/GenBank/DDBJ whole genome shotgun (WGS) entry which is preliminary data.</text>
</comment>
<evidence type="ECO:0000313" key="10">
    <source>
        <dbReference type="Proteomes" id="UP000002931"/>
    </source>
</evidence>
<dbReference type="GO" id="GO:0005886">
    <property type="term" value="C:plasma membrane"/>
    <property type="evidence" value="ECO:0007669"/>
    <property type="project" value="UniProtKB-SubCell"/>
</dbReference>
<feature type="transmembrane region" description="Helical" evidence="7">
    <location>
        <begin position="45"/>
        <end position="65"/>
    </location>
</feature>
<name>A3VE89_9RHOB</name>
<dbReference type="AlphaFoldDB" id="A3VE89"/>
<keyword evidence="2 7" id="KW-0813">Transport</keyword>
<dbReference type="Proteomes" id="UP000002931">
    <property type="component" value="Unassembled WGS sequence"/>
</dbReference>
<dbReference type="HOGENOM" id="CLU_086356_8_1_5"/>
<evidence type="ECO:0000256" key="3">
    <source>
        <dbReference type="ARBA" id="ARBA00022475"/>
    </source>
</evidence>
<feature type="transmembrane region" description="Helical" evidence="7">
    <location>
        <begin position="86"/>
        <end position="108"/>
    </location>
</feature>
<dbReference type="EMBL" id="AAMT01000005">
    <property type="protein sequence ID" value="EAQ13227.1"/>
    <property type="molecule type" value="Genomic_DNA"/>
</dbReference>
<comment type="function">
    <text evidence="7">Part of the tripartite ATP-independent periplasmic (TRAP) transport system.</text>
</comment>
<organism evidence="9 10">
    <name type="scientific">Maritimibacter alkaliphilus HTCC2654</name>
    <dbReference type="NCBI Taxonomy" id="314271"/>
    <lineage>
        <taxon>Bacteria</taxon>
        <taxon>Pseudomonadati</taxon>
        <taxon>Pseudomonadota</taxon>
        <taxon>Alphaproteobacteria</taxon>
        <taxon>Rhodobacterales</taxon>
        <taxon>Roseobacteraceae</taxon>
        <taxon>Maritimibacter</taxon>
    </lineage>
</organism>
<comment type="similarity">
    <text evidence="7">Belongs to the TRAP transporter small permease family.</text>
</comment>
<dbReference type="STRING" id="314271.RB2654_09164"/>
<feature type="domain" description="Tripartite ATP-independent periplasmic transporters DctQ component" evidence="8">
    <location>
        <begin position="23"/>
        <end position="150"/>
    </location>
</feature>
<evidence type="ECO:0000256" key="6">
    <source>
        <dbReference type="ARBA" id="ARBA00023136"/>
    </source>
</evidence>
<evidence type="ECO:0000256" key="4">
    <source>
        <dbReference type="ARBA" id="ARBA00022692"/>
    </source>
</evidence>
<dbReference type="GO" id="GO:0022857">
    <property type="term" value="F:transmembrane transporter activity"/>
    <property type="evidence" value="ECO:0007669"/>
    <property type="project" value="UniProtKB-UniRule"/>
</dbReference>
<evidence type="ECO:0000259" key="8">
    <source>
        <dbReference type="Pfam" id="PF04290"/>
    </source>
</evidence>
<keyword evidence="7" id="KW-0997">Cell inner membrane</keyword>
<keyword evidence="5 7" id="KW-1133">Transmembrane helix</keyword>
<feature type="transmembrane region" description="Helical" evidence="7">
    <location>
        <begin position="128"/>
        <end position="150"/>
    </location>
</feature>
<keyword evidence="10" id="KW-1185">Reference proteome</keyword>
<dbReference type="RefSeq" id="WP_008330765.1">
    <property type="nucleotide sequence ID" value="NZ_CH902578.1"/>
</dbReference>
<accession>A3VE89</accession>
<evidence type="ECO:0000256" key="7">
    <source>
        <dbReference type="RuleBase" id="RU369079"/>
    </source>
</evidence>
<keyword evidence="4 7" id="KW-0812">Transmembrane</keyword>
<comment type="subunit">
    <text evidence="7">The complex comprises the extracytoplasmic solute receptor protein and the two transmembrane proteins.</text>
</comment>
<dbReference type="eggNOG" id="COG3090">
    <property type="taxonomic scope" value="Bacteria"/>
</dbReference>
<sequence>MNRFFLGLSKALAIAGGAVLSILVILVVVSILGRETGLGAVTGDYEIVEAGMAFCIFAFLPYAHMTGAHATVDIFTNTLGEASHRWLLAVIDVVFAVVLIIIATQLWGGMMSKLNSGQTTLLLQFPVWWGYAVSMVAAIVGAVVGVWHAFVRVTEAVTGKTIAVEGGEI</sequence>
<evidence type="ECO:0000256" key="2">
    <source>
        <dbReference type="ARBA" id="ARBA00022448"/>
    </source>
</evidence>
<dbReference type="OrthoDB" id="6183232at2"/>